<dbReference type="FunFam" id="2.40.10.10:FF:000047">
    <property type="entry name" value="Trypsin eta"/>
    <property type="match status" value="1"/>
</dbReference>
<feature type="domain" description="Peptidase S1" evidence="11">
    <location>
        <begin position="37"/>
        <end position="259"/>
    </location>
</feature>
<evidence type="ECO:0000256" key="3">
    <source>
        <dbReference type="ARBA" id="ARBA00022525"/>
    </source>
</evidence>
<dbReference type="Gene3D" id="2.40.10.10">
    <property type="entry name" value="Trypsin-like serine proteases"/>
    <property type="match status" value="2"/>
</dbReference>
<dbReference type="OrthoDB" id="8440449at2759"/>
<feature type="signal peptide" evidence="10">
    <location>
        <begin position="1"/>
        <end position="19"/>
    </location>
</feature>
<dbReference type="SMART" id="SM00020">
    <property type="entry name" value="Tryp_SPc"/>
    <property type="match status" value="1"/>
</dbReference>
<dbReference type="InterPro" id="IPR001314">
    <property type="entry name" value="Peptidase_S1A"/>
</dbReference>
<dbReference type="SUPFAM" id="SSF50494">
    <property type="entry name" value="Trypsin-like serine proteases"/>
    <property type="match status" value="1"/>
</dbReference>
<dbReference type="InterPro" id="IPR043504">
    <property type="entry name" value="Peptidase_S1_PA_chymotrypsin"/>
</dbReference>
<name>A0A1I8NLX0_STOCA</name>
<dbReference type="GO" id="GO:0004252">
    <property type="term" value="F:serine-type endopeptidase activity"/>
    <property type="evidence" value="ECO:0007669"/>
    <property type="project" value="InterPro"/>
</dbReference>
<keyword evidence="4 9" id="KW-0645">Protease</keyword>
<dbReference type="AlphaFoldDB" id="A0A1I8NLX0"/>
<accession>A0A1I8NLX0</accession>
<dbReference type="InterPro" id="IPR009003">
    <property type="entry name" value="Peptidase_S1_PA"/>
</dbReference>
<keyword evidence="5 9" id="KW-0378">Hydrolase</keyword>
<keyword evidence="7" id="KW-0865">Zymogen</keyword>
<gene>
    <name evidence="12" type="primary">106082207</name>
</gene>
<dbReference type="GO" id="GO:0016485">
    <property type="term" value="P:protein processing"/>
    <property type="evidence" value="ECO:0007669"/>
    <property type="project" value="UniProtKB-ARBA"/>
</dbReference>
<protein>
    <recommendedName>
        <fullName evidence="11">Peptidase S1 domain-containing protein</fullName>
    </recommendedName>
</protein>
<evidence type="ECO:0000256" key="10">
    <source>
        <dbReference type="SAM" id="SignalP"/>
    </source>
</evidence>
<dbReference type="InterPro" id="IPR050430">
    <property type="entry name" value="Peptidase_S1"/>
</dbReference>
<organism evidence="12 13">
    <name type="scientific">Stomoxys calcitrans</name>
    <name type="common">Stable fly</name>
    <name type="synonym">Conops calcitrans</name>
    <dbReference type="NCBI Taxonomy" id="35570"/>
    <lineage>
        <taxon>Eukaryota</taxon>
        <taxon>Metazoa</taxon>
        <taxon>Ecdysozoa</taxon>
        <taxon>Arthropoda</taxon>
        <taxon>Hexapoda</taxon>
        <taxon>Insecta</taxon>
        <taxon>Pterygota</taxon>
        <taxon>Neoptera</taxon>
        <taxon>Endopterygota</taxon>
        <taxon>Diptera</taxon>
        <taxon>Brachycera</taxon>
        <taxon>Muscomorpha</taxon>
        <taxon>Muscoidea</taxon>
        <taxon>Muscidae</taxon>
        <taxon>Stomoxys</taxon>
    </lineage>
</organism>
<comment type="subcellular location">
    <subcellularLocation>
        <location evidence="1">Secreted</location>
    </subcellularLocation>
</comment>
<comment type="similarity">
    <text evidence="2">Belongs to the peptidase S1 family.</text>
</comment>
<dbReference type="InterPro" id="IPR001254">
    <property type="entry name" value="Trypsin_dom"/>
</dbReference>
<evidence type="ECO:0000256" key="2">
    <source>
        <dbReference type="ARBA" id="ARBA00007664"/>
    </source>
</evidence>
<dbReference type="VEuPathDB" id="VectorBase:SCAU000166"/>
<feature type="chain" id="PRO_5009325145" description="Peptidase S1 domain-containing protein" evidence="10">
    <location>
        <begin position="20"/>
        <end position="287"/>
    </location>
</feature>
<evidence type="ECO:0000256" key="7">
    <source>
        <dbReference type="ARBA" id="ARBA00023145"/>
    </source>
</evidence>
<evidence type="ECO:0000313" key="13">
    <source>
        <dbReference type="Proteomes" id="UP000095300"/>
    </source>
</evidence>
<evidence type="ECO:0000256" key="5">
    <source>
        <dbReference type="ARBA" id="ARBA00022801"/>
    </source>
</evidence>
<dbReference type="PANTHER" id="PTHR24276:SF98">
    <property type="entry name" value="FI18310P1-RELATED"/>
    <property type="match status" value="1"/>
</dbReference>
<keyword evidence="8" id="KW-1015">Disulfide bond</keyword>
<dbReference type="Pfam" id="PF00089">
    <property type="entry name" value="Trypsin"/>
    <property type="match status" value="1"/>
</dbReference>
<reference evidence="12" key="1">
    <citation type="submission" date="2020-05" db="UniProtKB">
        <authorList>
            <consortium name="EnsemblMetazoa"/>
        </authorList>
    </citation>
    <scope>IDENTIFICATION</scope>
    <source>
        <strain evidence="12">USDA</strain>
    </source>
</reference>
<dbReference type="Proteomes" id="UP000095300">
    <property type="component" value="Unassembled WGS sequence"/>
</dbReference>
<sequence>MKIAFIALVVLLGVSASRAVRLVDAPSNQKGGAQGRVVGGEVAEVGFAKYQISLQGMYGGHMCGGAIIAERWVVTAAHCVDGFNPSYLRVISGTNVYFKPGATHEVQEFWMHCNYDNPVYHNDIAILLLTEPIVFNELTQPIPLAVTPLQDDDDVILTGWGDNVLWGGTPDNLHKLNTKFMSYKKCNETYVGASMLDVGHICTFTQVGEGSCHGDSGGPLVSDGYLVGLVNWGMPCAAGYPDAYANVYYYRDWIRKIMSENCRSCQCSASNYRMAKNMRNVANAHKM</sequence>
<dbReference type="PROSITE" id="PS00134">
    <property type="entry name" value="TRYPSIN_HIS"/>
    <property type="match status" value="1"/>
</dbReference>
<dbReference type="PANTHER" id="PTHR24276">
    <property type="entry name" value="POLYSERASE-RELATED"/>
    <property type="match status" value="1"/>
</dbReference>
<dbReference type="PROSITE" id="PS50240">
    <property type="entry name" value="TRYPSIN_DOM"/>
    <property type="match status" value="1"/>
</dbReference>
<keyword evidence="13" id="KW-1185">Reference proteome</keyword>
<dbReference type="InterPro" id="IPR033116">
    <property type="entry name" value="TRYPSIN_SER"/>
</dbReference>
<evidence type="ECO:0000256" key="8">
    <source>
        <dbReference type="ARBA" id="ARBA00023157"/>
    </source>
</evidence>
<dbReference type="STRING" id="35570.A0A1I8NLX0"/>
<evidence type="ECO:0000259" key="11">
    <source>
        <dbReference type="PROSITE" id="PS50240"/>
    </source>
</evidence>
<dbReference type="InterPro" id="IPR018114">
    <property type="entry name" value="TRYPSIN_HIS"/>
</dbReference>
<keyword evidence="10" id="KW-0732">Signal</keyword>
<keyword evidence="6 9" id="KW-0720">Serine protease</keyword>
<evidence type="ECO:0000256" key="9">
    <source>
        <dbReference type="RuleBase" id="RU363034"/>
    </source>
</evidence>
<evidence type="ECO:0000256" key="6">
    <source>
        <dbReference type="ARBA" id="ARBA00022825"/>
    </source>
</evidence>
<dbReference type="PRINTS" id="PR00722">
    <property type="entry name" value="CHYMOTRYPSIN"/>
</dbReference>
<evidence type="ECO:0000256" key="4">
    <source>
        <dbReference type="ARBA" id="ARBA00022670"/>
    </source>
</evidence>
<keyword evidence="3" id="KW-0964">Secreted</keyword>
<dbReference type="GO" id="GO:0005576">
    <property type="term" value="C:extracellular region"/>
    <property type="evidence" value="ECO:0007669"/>
    <property type="project" value="UniProtKB-SubCell"/>
</dbReference>
<evidence type="ECO:0000256" key="1">
    <source>
        <dbReference type="ARBA" id="ARBA00004613"/>
    </source>
</evidence>
<dbReference type="EnsemblMetazoa" id="SCAU000166-RA">
    <property type="protein sequence ID" value="SCAU000166-PA"/>
    <property type="gene ID" value="SCAU000166"/>
</dbReference>
<evidence type="ECO:0000313" key="12">
    <source>
        <dbReference type="EnsemblMetazoa" id="SCAU000166-PA"/>
    </source>
</evidence>
<dbReference type="CDD" id="cd00190">
    <property type="entry name" value="Tryp_SPc"/>
    <property type="match status" value="1"/>
</dbReference>
<dbReference type="KEGG" id="scac:106082207"/>
<proteinExistence type="inferred from homology"/>
<dbReference type="PROSITE" id="PS00135">
    <property type="entry name" value="TRYPSIN_SER"/>
    <property type="match status" value="1"/>
</dbReference>